<protein>
    <submittedName>
        <fullName evidence="1">Uncharacterized protein</fullName>
    </submittedName>
</protein>
<proteinExistence type="predicted"/>
<accession>A0A6J5L0M6</accession>
<organism evidence="1">
    <name type="scientific">uncultured Caudovirales phage</name>
    <dbReference type="NCBI Taxonomy" id="2100421"/>
    <lineage>
        <taxon>Viruses</taxon>
        <taxon>Duplodnaviria</taxon>
        <taxon>Heunggongvirae</taxon>
        <taxon>Uroviricota</taxon>
        <taxon>Caudoviricetes</taxon>
        <taxon>Peduoviridae</taxon>
        <taxon>Maltschvirus</taxon>
        <taxon>Maltschvirus maltsch</taxon>
    </lineage>
</organism>
<evidence type="ECO:0000313" key="1">
    <source>
        <dbReference type="EMBL" id="CAB4126827.1"/>
    </source>
</evidence>
<gene>
    <name evidence="1" type="ORF">UFOVP84_26</name>
</gene>
<reference evidence="1" key="1">
    <citation type="submission" date="2020-04" db="EMBL/GenBank/DDBJ databases">
        <authorList>
            <person name="Chiriac C."/>
            <person name="Salcher M."/>
            <person name="Ghai R."/>
            <person name="Kavagutti S V."/>
        </authorList>
    </citation>
    <scope>NUCLEOTIDE SEQUENCE</scope>
</reference>
<sequence length="88" mass="9735">MKILQTIGKFFKDLFKQSIQAQLDILVPIAKEIVTKVESDPSIILDKGKQATAVSLLLAELAAKELQFVPRLINLAIEIAVVDYKGIQ</sequence>
<dbReference type="EMBL" id="LR796208">
    <property type="protein sequence ID" value="CAB4126827.1"/>
    <property type="molecule type" value="Genomic_DNA"/>
</dbReference>
<name>A0A6J5L0M6_9CAUD</name>